<gene>
    <name evidence="1" type="ORF">VITISV_005502</name>
</gene>
<dbReference type="EMBL" id="AM470878">
    <property type="protein sequence ID" value="CAN77275.1"/>
    <property type="molecule type" value="Genomic_DNA"/>
</dbReference>
<proteinExistence type="predicted"/>
<dbReference type="AlphaFoldDB" id="A5BTU6"/>
<reference evidence="1" key="1">
    <citation type="journal article" date="2007" name="PLoS ONE">
        <title>The first genome sequence of an elite grapevine cultivar (Pinot noir Vitis vinifera L.): coping with a highly heterozygous genome.</title>
        <authorList>
            <person name="Velasco R."/>
            <person name="Zharkikh A."/>
            <person name="Troggio M."/>
            <person name="Cartwright D.A."/>
            <person name="Cestaro A."/>
            <person name="Pruss D."/>
            <person name="Pindo M."/>
            <person name="FitzGerald L.M."/>
            <person name="Vezzulli S."/>
            <person name="Reid J."/>
            <person name="Malacarne G."/>
            <person name="Iliev D."/>
            <person name="Coppola G."/>
            <person name="Wardell B."/>
            <person name="Micheletti D."/>
            <person name="Macalma T."/>
            <person name="Facci M."/>
            <person name="Mitchell J.T."/>
            <person name="Perazzolli M."/>
            <person name="Eldredge G."/>
            <person name="Gatto P."/>
            <person name="Oyzerski R."/>
            <person name="Moretto M."/>
            <person name="Gutin N."/>
            <person name="Stefanini M."/>
            <person name="Chen Y."/>
            <person name="Segala C."/>
            <person name="Davenport C."/>
            <person name="Dematte L."/>
            <person name="Mraz A."/>
            <person name="Battilana J."/>
            <person name="Stormo K."/>
            <person name="Costa F."/>
            <person name="Tao Q."/>
            <person name="Si-Ammour A."/>
            <person name="Harkins T."/>
            <person name="Lackey A."/>
            <person name="Perbost C."/>
            <person name="Taillon B."/>
            <person name="Stella A."/>
            <person name="Solovyev V."/>
            <person name="Fawcett J.A."/>
            <person name="Sterck L."/>
            <person name="Vandepoele K."/>
            <person name="Grando S.M."/>
            <person name="Toppo S."/>
            <person name="Moser C."/>
            <person name="Lanchbury J."/>
            <person name="Bogden R."/>
            <person name="Skolnick M."/>
            <person name="Sgaramella V."/>
            <person name="Bhatnagar S.K."/>
            <person name="Fontana P."/>
            <person name="Gutin A."/>
            <person name="Van de Peer Y."/>
            <person name="Salamini F."/>
            <person name="Viola R."/>
        </authorList>
    </citation>
    <scope>NUCLEOTIDE SEQUENCE</scope>
</reference>
<evidence type="ECO:0000313" key="1">
    <source>
        <dbReference type="EMBL" id="CAN77275.1"/>
    </source>
</evidence>
<organism evidence="1">
    <name type="scientific">Vitis vinifera</name>
    <name type="common">Grape</name>
    <dbReference type="NCBI Taxonomy" id="29760"/>
    <lineage>
        <taxon>Eukaryota</taxon>
        <taxon>Viridiplantae</taxon>
        <taxon>Streptophyta</taxon>
        <taxon>Embryophyta</taxon>
        <taxon>Tracheophyta</taxon>
        <taxon>Spermatophyta</taxon>
        <taxon>Magnoliopsida</taxon>
        <taxon>eudicotyledons</taxon>
        <taxon>Gunneridae</taxon>
        <taxon>Pentapetalae</taxon>
        <taxon>rosids</taxon>
        <taxon>Vitales</taxon>
        <taxon>Vitaceae</taxon>
        <taxon>Viteae</taxon>
        <taxon>Vitis</taxon>
    </lineage>
</organism>
<name>A5BTU6_VITVI</name>
<protein>
    <submittedName>
        <fullName evidence="1">Uncharacterized protein</fullName>
    </submittedName>
</protein>
<sequence>MGMQRYTSMALVHNGNFSTVTTCEIIEVRFSRRICYKSLEACRSIVIVPLVLVVPSSANGIHFIDLSEFDDHIHMLSCDESEPEPIVVDGIYEVDGMTLGQRMPITFRLVPNVTSVHSNIVEPLIFPCYNVQTPFVFILDSDEVHTPNVDEGHTPNIKVETTTTPQGLIHMMTAGRATCIVFSNDDLPPEGSNHTRSLYISISYSGYRVPFVLLDIGLALNICPLATAIDIGYAPSNFGPSTKTVREYDSTKRNIMSTLEIELLIGPTTLPGAISFSVHQKNELGGVLYEATRVKDAFKRDYHMSLLTLYFPEEVVEYGTFVEIGDKVNGVVPHDEYIDEMLVIGMSQIDGIVYLSLLHHLISLGCLLSRLLRRSRLLLLRSF</sequence>
<accession>A5BTU6</accession>